<evidence type="ECO:0000313" key="4">
    <source>
        <dbReference type="Proteomes" id="UP001597216"/>
    </source>
</evidence>
<reference evidence="4" key="1">
    <citation type="journal article" date="2019" name="Int. J. Syst. Evol. Microbiol.">
        <title>The Global Catalogue of Microorganisms (GCM) 10K type strain sequencing project: providing services to taxonomists for standard genome sequencing and annotation.</title>
        <authorList>
            <consortium name="The Broad Institute Genomics Platform"/>
            <consortium name="The Broad Institute Genome Sequencing Center for Infectious Disease"/>
            <person name="Wu L."/>
            <person name="Ma J."/>
        </authorList>
    </citation>
    <scope>NUCLEOTIDE SEQUENCE [LARGE SCALE GENOMIC DNA]</scope>
    <source>
        <strain evidence="4">CCUG 55074</strain>
    </source>
</reference>
<dbReference type="InterPro" id="IPR004046">
    <property type="entry name" value="GST_C"/>
</dbReference>
<dbReference type="SUPFAM" id="SSF52833">
    <property type="entry name" value="Thioredoxin-like"/>
    <property type="match status" value="1"/>
</dbReference>
<dbReference type="PROSITE" id="PS50404">
    <property type="entry name" value="GST_NTER"/>
    <property type="match status" value="1"/>
</dbReference>
<dbReference type="PANTHER" id="PTHR43968:SF6">
    <property type="entry name" value="GLUTATHIONE S-TRANSFERASE OMEGA"/>
    <property type="match status" value="1"/>
</dbReference>
<organism evidence="3 4">
    <name type="scientific">Phenylobacterium conjunctum</name>
    <dbReference type="NCBI Taxonomy" id="1298959"/>
    <lineage>
        <taxon>Bacteria</taxon>
        <taxon>Pseudomonadati</taxon>
        <taxon>Pseudomonadota</taxon>
        <taxon>Alphaproteobacteria</taxon>
        <taxon>Caulobacterales</taxon>
        <taxon>Caulobacteraceae</taxon>
        <taxon>Phenylobacterium</taxon>
    </lineage>
</organism>
<dbReference type="InterPro" id="IPR040079">
    <property type="entry name" value="Glutathione_S-Trfase"/>
</dbReference>
<sequence length="208" mass="22694">MSTIVLHTDARSPYGWACALIADEKGVPFEIVGVDVASPAHRRLHPFGKMPVLQHGEVIVYEALAIAHYIDRAFAGPVLQPLDPLNQARMLTAMSVVSAYCFPTMNGLIKERTAGLWRDTPTDPAVVESFVAPLTLQLEIFEESLSRHPFLVGEHLSLADLFLLPHLHLASATPEGATALGHAPSTAAWLAHMRARPSFDRTNPYSTV</sequence>
<dbReference type="Proteomes" id="UP001597216">
    <property type="component" value="Unassembled WGS sequence"/>
</dbReference>
<feature type="domain" description="GST N-terminal" evidence="1">
    <location>
        <begin position="2"/>
        <end position="78"/>
    </location>
</feature>
<dbReference type="PANTHER" id="PTHR43968">
    <property type="match status" value="1"/>
</dbReference>
<gene>
    <name evidence="3" type="ORF">ACFQ27_05045</name>
</gene>
<dbReference type="Gene3D" id="3.40.30.10">
    <property type="entry name" value="Glutaredoxin"/>
    <property type="match status" value="1"/>
</dbReference>
<evidence type="ECO:0000259" key="2">
    <source>
        <dbReference type="PROSITE" id="PS50405"/>
    </source>
</evidence>
<dbReference type="SFLD" id="SFLDS00019">
    <property type="entry name" value="Glutathione_Transferase_(cytos"/>
    <property type="match status" value="1"/>
</dbReference>
<evidence type="ECO:0000313" key="3">
    <source>
        <dbReference type="EMBL" id="MFD1189939.1"/>
    </source>
</evidence>
<dbReference type="Pfam" id="PF13417">
    <property type="entry name" value="GST_N_3"/>
    <property type="match status" value="1"/>
</dbReference>
<dbReference type="InterPro" id="IPR010987">
    <property type="entry name" value="Glutathione-S-Trfase_C-like"/>
</dbReference>
<dbReference type="EMBL" id="JBHTLQ010000007">
    <property type="protein sequence ID" value="MFD1189939.1"/>
    <property type="molecule type" value="Genomic_DNA"/>
</dbReference>
<proteinExistence type="predicted"/>
<dbReference type="InterPro" id="IPR036282">
    <property type="entry name" value="Glutathione-S-Trfase_C_sf"/>
</dbReference>
<name>A0ABW3SYD6_9CAUL</name>
<accession>A0ABW3SYD6</accession>
<dbReference type="InterPro" id="IPR004045">
    <property type="entry name" value="Glutathione_S-Trfase_N"/>
</dbReference>
<evidence type="ECO:0000259" key="1">
    <source>
        <dbReference type="PROSITE" id="PS50404"/>
    </source>
</evidence>
<dbReference type="RefSeq" id="WP_377352836.1">
    <property type="nucleotide sequence ID" value="NZ_JBHTLQ010000007.1"/>
</dbReference>
<feature type="domain" description="GST C-terminal" evidence="2">
    <location>
        <begin position="83"/>
        <end position="208"/>
    </location>
</feature>
<dbReference type="Pfam" id="PF00043">
    <property type="entry name" value="GST_C"/>
    <property type="match status" value="1"/>
</dbReference>
<dbReference type="Gene3D" id="1.20.1050.10">
    <property type="match status" value="1"/>
</dbReference>
<dbReference type="InterPro" id="IPR050983">
    <property type="entry name" value="GST_Omega/HSP26"/>
</dbReference>
<protein>
    <submittedName>
        <fullName evidence="3">Glutathione S-transferase family protein</fullName>
    </submittedName>
</protein>
<keyword evidence="4" id="KW-1185">Reference proteome</keyword>
<dbReference type="InterPro" id="IPR036249">
    <property type="entry name" value="Thioredoxin-like_sf"/>
</dbReference>
<dbReference type="SFLD" id="SFLDG00358">
    <property type="entry name" value="Main_(cytGST)"/>
    <property type="match status" value="1"/>
</dbReference>
<comment type="caution">
    <text evidence="3">The sequence shown here is derived from an EMBL/GenBank/DDBJ whole genome shotgun (WGS) entry which is preliminary data.</text>
</comment>
<dbReference type="PROSITE" id="PS50405">
    <property type="entry name" value="GST_CTER"/>
    <property type="match status" value="1"/>
</dbReference>
<dbReference type="SUPFAM" id="SSF47616">
    <property type="entry name" value="GST C-terminal domain-like"/>
    <property type="match status" value="1"/>
</dbReference>